<dbReference type="SUPFAM" id="SSF53756">
    <property type="entry name" value="UDP-Glycosyltransferase/glycogen phosphorylase"/>
    <property type="match status" value="1"/>
</dbReference>
<dbReference type="AlphaFoldDB" id="A0A1T4L964"/>
<dbReference type="Pfam" id="PF06722">
    <property type="entry name" value="EryCIII-like_C"/>
    <property type="match status" value="1"/>
</dbReference>
<dbReference type="CDD" id="cd03784">
    <property type="entry name" value="GT1_Gtf-like"/>
    <property type="match status" value="1"/>
</dbReference>
<dbReference type="InterPro" id="IPR002213">
    <property type="entry name" value="UDP_glucos_trans"/>
</dbReference>
<dbReference type="GO" id="GO:0016758">
    <property type="term" value="F:hexosyltransferase activity"/>
    <property type="evidence" value="ECO:0007669"/>
    <property type="project" value="UniProtKB-ARBA"/>
</dbReference>
<feature type="domain" description="Erythromycin biosynthesis protein CIII-like C-terminal" evidence="3">
    <location>
        <begin position="297"/>
        <end position="396"/>
    </location>
</feature>
<dbReference type="PANTHER" id="PTHR48043:SF145">
    <property type="entry name" value="FI06409P-RELATED"/>
    <property type="match status" value="1"/>
</dbReference>
<keyword evidence="2 4" id="KW-0808">Transferase</keyword>
<name>A0A1T4L964_9HYPH</name>
<dbReference type="InterPro" id="IPR050271">
    <property type="entry name" value="UDP-glycosyltransferase"/>
</dbReference>
<keyword evidence="1" id="KW-0328">Glycosyltransferase</keyword>
<dbReference type="Gene3D" id="3.40.50.2000">
    <property type="entry name" value="Glycogen Phosphorylase B"/>
    <property type="match status" value="2"/>
</dbReference>
<dbReference type="RefSeq" id="WP_078706430.1">
    <property type="nucleotide sequence ID" value="NZ_FUXL01000001.1"/>
</dbReference>
<dbReference type="Proteomes" id="UP000190135">
    <property type="component" value="Unassembled WGS sequence"/>
</dbReference>
<dbReference type="InterPro" id="IPR010610">
    <property type="entry name" value="EryCIII-like_C"/>
</dbReference>
<dbReference type="STRING" id="1365950.SAMN05428963_101111"/>
<evidence type="ECO:0000256" key="2">
    <source>
        <dbReference type="ARBA" id="ARBA00022679"/>
    </source>
</evidence>
<evidence type="ECO:0000313" key="4">
    <source>
        <dbReference type="EMBL" id="SJZ51047.1"/>
    </source>
</evidence>
<dbReference type="PANTHER" id="PTHR48043">
    <property type="entry name" value="EG:EG0003.4 PROTEIN-RELATED"/>
    <property type="match status" value="1"/>
</dbReference>
<evidence type="ECO:0000256" key="1">
    <source>
        <dbReference type="ARBA" id="ARBA00022676"/>
    </source>
</evidence>
<gene>
    <name evidence="4" type="ORF">SAMN05428963_101111</name>
</gene>
<dbReference type="GO" id="GO:0008194">
    <property type="term" value="F:UDP-glycosyltransferase activity"/>
    <property type="evidence" value="ECO:0007669"/>
    <property type="project" value="InterPro"/>
</dbReference>
<protein>
    <submittedName>
        <fullName evidence="4">Zeaxanthin glucosyltransferase</fullName>
    </submittedName>
</protein>
<proteinExistence type="predicted"/>
<dbReference type="EMBL" id="FUXL01000001">
    <property type="protein sequence ID" value="SJZ51047.1"/>
    <property type="molecule type" value="Genomic_DNA"/>
</dbReference>
<accession>A0A1T4L964</accession>
<reference evidence="4 5" key="1">
    <citation type="submission" date="2017-02" db="EMBL/GenBank/DDBJ databases">
        <authorList>
            <person name="Peterson S.W."/>
        </authorList>
    </citation>
    <scope>NUCLEOTIDE SEQUENCE [LARGE SCALE GENOMIC DNA]</scope>
    <source>
        <strain evidence="4 5">USBA 369</strain>
    </source>
</reference>
<evidence type="ECO:0000259" key="3">
    <source>
        <dbReference type="Pfam" id="PF06722"/>
    </source>
</evidence>
<sequence length="421" mass="44668">MAHFALICPPFFSHIRVFEALAGELARRGHRLTFVLNAGAESAVRSNVASVRIVAPGNASQPIEVVIRRAARPRGPLGILRTVSDTARLTDALCRSAPAILREIGADAVIGDQMEPAAGLIAGHLGLPLASLACALPINPEPQIPLPFLPWSYDPSPKGVKRNQGGEAVARLLLTRQRRTVAAWAERFGLSPRESLADCLSPLAQITQAVESFDFLRKDKDALRYVGPIRESGGAAAALPFDIDPHRPFVFASLGTLQGHRLGLFKAVARACRELDAQLLVAHCGGLDARQAASVGATWITDFAPQRAVLARADLCVTHGGLNTVLDALEAGVPLLAIPIAFDQPGVASRIAYHGLGSVVSPRLLTARKARHAMKRLLDDDGFRERARAIGRDIAASGGLRLAADIVEEAVLASAPRRGAA</sequence>
<evidence type="ECO:0000313" key="5">
    <source>
        <dbReference type="Proteomes" id="UP000190135"/>
    </source>
</evidence>
<organism evidence="4 5">
    <name type="scientific">Consotaella salsifontis</name>
    <dbReference type="NCBI Taxonomy" id="1365950"/>
    <lineage>
        <taxon>Bacteria</taxon>
        <taxon>Pseudomonadati</taxon>
        <taxon>Pseudomonadota</taxon>
        <taxon>Alphaproteobacteria</taxon>
        <taxon>Hyphomicrobiales</taxon>
        <taxon>Aurantimonadaceae</taxon>
        <taxon>Consotaella</taxon>
    </lineage>
</organism>
<keyword evidence="5" id="KW-1185">Reference proteome</keyword>
<dbReference type="OrthoDB" id="139086at2"/>